<dbReference type="Pfam" id="PF25273">
    <property type="entry name" value="DUF7869"/>
    <property type="match status" value="1"/>
</dbReference>
<feature type="domain" description="PiggyBac transposable element-derived protein" evidence="2">
    <location>
        <begin position="126"/>
        <end position="434"/>
    </location>
</feature>
<keyword evidence="5" id="KW-1185">Reference proteome</keyword>
<sequence>MSRRRPLTKEELQWEADHVWDESEDEEPFQDSGSEYNPSERESSESEVETNYFSDIDENGEESNVTNNDGIPDNTQNHNVPNPRTPNQLSWRVPDDNYIPRKALPPSNNSPATVLAAVNRSSSQLEVFLKLFPRSLFMFISQSTNERLNILNKTKHAKIDHTDPSEMMIVIGSLLVMSYNRVPNMQLYWSTNKSMGNEALKSAISRDRFLVLLSKLYFNNPSKPPDANKTYYIDEVVSCLKKTFIASRSDSSYQSIDESMAKFKGRSALKQYMPLKPIKRGIKIWQRCDALTGYVYDLNIYAGKETEQVEGTLGERVVAKLCDTIQNANVALCFDRFFTSVNLMTNIQFPAFGTCNSNRKSLPDFGKKLKERGAMEVYCSDTGLLATKWKDTKEVILLSNCHTSKKVMDLNTKAPLTQRTRLLMQLSAEKGLSDLENEGICGQSSETGSGKELTAPNSPPPINPPCEGENALPHFRDVTEIVDSFLTASISKINDQLIDLDNGLLDSLGTEKGEEIYNIDQQARDTLSHIREAQNTEAEFDDVESPCDDSDADPDYVSSASAESPSPELSNFEEPKAKKPRRRKMNVDAWQKNIAKRQRNRGLEYISSSSKRVIKSREMGPPCQNCRLKCNEKISSEERKLIFSDYWSLGDLQRQRDYLAKCMESVTCRYQYKNSRRASNNAFYFFIRGTKIRICKHFFRATLGITHRPKRTVLEKQRSFTKGILSGEQRGKHGNHHRVDDDIKTGIRNHINSIPRIESHYCRKDSNREYIEGGKTVAQLHRDYVESCKQAEKPYGNYLMYSRIFNSEFNISFFLPKKDQCTDCVAFQMASGEDRQNLVSDYETHIAEKDLSRQKKKEDKENSESNVIVAVYDLQAVLQCPRGETSPFYYCSKLNVFNFTIYELKTKDVQCYMRDESEGNRDVCEIGTCVLNYIESLESRANQMYNKKIDLIFYSDNCCGQQKNHVMFKIYHHAVQKYNFINSITHKFLIRGHTQNEGDSVHSVIERHVKRSLKSGPIFIPAQYVTIIRTSKVSGSPYRVHELNHEDFLDLKDFASTAARSFTKNDRNESIKIADIKVVKADKNNPNKILYKTSYADEYQTIDIGLSIYCRRRNVENDDTTSNQISSELTMNAGATLAGYGEYSGYGDVCGRVHRYNAVYSGEDDVTSGRCR</sequence>
<dbReference type="AlphaFoldDB" id="A0A9P0MDV5"/>
<gene>
    <name evidence="4" type="ORF">ACAOBT_LOCUS31579</name>
</gene>
<proteinExistence type="predicted"/>
<organism evidence="4 5">
    <name type="scientific">Acanthoscelides obtectus</name>
    <name type="common">Bean weevil</name>
    <name type="synonym">Bruchus obtectus</name>
    <dbReference type="NCBI Taxonomy" id="200917"/>
    <lineage>
        <taxon>Eukaryota</taxon>
        <taxon>Metazoa</taxon>
        <taxon>Ecdysozoa</taxon>
        <taxon>Arthropoda</taxon>
        <taxon>Hexapoda</taxon>
        <taxon>Insecta</taxon>
        <taxon>Pterygota</taxon>
        <taxon>Neoptera</taxon>
        <taxon>Endopterygota</taxon>
        <taxon>Coleoptera</taxon>
        <taxon>Polyphaga</taxon>
        <taxon>Cucujiformia</taxon>
        <taxon>Chrysomeloidea</taxon>
        <taxon>Chrysomelidae</taxon>
        <taxon>Bruchinae</taxon>
        <taxon>Bruchini</taxon>
        <taxon>Acanthoscelides</taxon>
    </lineage>
</organism>
<dbReference type="InterPro" id="IPR029526">
    <property type="entry name" value="PGBD"/>
</dbReference>
<name>A0A9P0MDV5_ACAOB</name>
<dbReference type="EMBL" id="CAKOFQ010007980">
    <property type="protein sequence ID" value="CAH2010523.1"/>
    <property type="molecule type" value="Genomic_DNA"/>
</dbReference>
<feature type="region of interest" description="Disordered" evidence="1">
    <location>
        <begin position="1"/>
        <end position="93"/>
    </location>
</feature>
<feature type="compositionally biased region" description="Polar residues" evidence="1">
    <location>
        <begin position="62"/>
        <end position="90"/>
    </location>
</feature>
<dbReference type="PANTHER" id="PTHR10773:SF19">
    <property type="match status" value="1"/>
</dbReference>
<feature type="compositionally biased region" description="Basic and acidic residues" evidence="1">
    <location>
        <begin position="7"/>
        <end position="21"/>
    </location>
</feature>
<evidence type="ECO:0000313" key="5">
    <source>
        <dbReference type="Proteomes" id="UP001152888"/>
    </source>
</evidence>
<comment type="caution">
    <text evidence="4">The sequence shown here is derived from an EMBL/GenBank/DDBJ whole genome shotgun (WGS) entry which is preliminary data.</text>
</comment>
<evidence type="ECO:0000256" key="1">
    <source>
        <dbReference type="SAM" id="MobiDB-lite"/>
    </source>
</evidence>
<dbReference type="OrthoDB" id="434783at2759"/>
<feature type="domain" description="DUF7869" evidence="3">
    <location>
        <begin position="951"/>
        <end position="1012"/>
    </location>
</feature>
<dbReference type="InterPro" id="IPR057191">
    <property type="entry name" value="DUF7869"/>
</dbReference>
<reference evidence="4" key="1">
    <citation type="submission" date="2022-03" db="EMBL/GenBank/DDBJ databases">
        <authorList>
            <person name="Sayadi A."/>
        </authorList>
    </citation>
    <scope>NUCLEOTIDE SEQUENCE</scope>
</reference>
<feature type="compositionally biased region" description="Low complexity" evidence="1">
    <location>
        <begin position="558"/>
        <end position="568"/>
    </location>
</feature>
<evidence type="ECO:0000313" key="4">
    <source>
        <dbReference type="EMBL" id="CAH2010523.1"/>
    </source>
</evidence>
<dbReference type="Proteomes" id="UP001152888">
    <property type="component" value="Unassembled WGS sequence"/>
</dbReference>
<evidence type="ECO:0000259" key="2">
    <source>
        <dbReference type="Pfam" id="PF13843"/>
    </source>
</evidence>
<feature type="compositionally biased region" description="Acidic residues" evidence="1">
    <location>
        <begin position="538"/>
        <end position="554"/>
    </location>
</feature>
<accession>A0A9P0MDV5</accession>
<protein>
    <recommendedName>
        <fullName evidence="6">PiggyBac transposable element-derived protein domain-containing protein</fullName>
    </recommendedName>
</protein>
<dbReference type="Pfam" id="PF13843">
    <property type="entry name" value="DDE_Tnp_1_7"/>
    <property type="match status" value="1"/>
</dbReference>
<feature type="region of interest" description="Disordered" evidence="1">
    <location>
        <begin position="438"/>
        <end position="459"/>
    </location>
</feature>
<dbReference type="PANTHER" id="PTHR10773">
    <property type="entry name" value="DNA-DIRECTED RNA POLYMERASES I, II, AND III SUBUNIT RPABC2"/>
    <property type="match status" value="1"/>
</dbReference>
<evidence type="ECO:0008006" key="6">
    <source>
        <dbReference type="Google" id="ProtNLM"/>
    </source>
</evidence>
<evidence type="ECO:0000259" key="3">
    <source>
        <dbReference type="Pfam" id="PF25273"/>
    </source>
</evidence>
<feature type="region of interest" description="Disordered" evidence="1">
    <location>
        <begin position="536"/>
        <end position="586"/>
    </location>
</feature>